<keyword evidence="4 10" id="KW-0732">Signal</keyword>
<keyword evidence="8" id="KW-1015">Disulfide bond</keyword>
<proteinExistence type="predicted"/>
<dbReference type="InterPro" id="IPR009003">
    <property type="entry name" value="Peptidase_S1_PA"/>
</dbReference>
<reference evidence="13 14" key="1">
    <citation type="submission" date="2025-04" db="UniProtKB">
        <authorList>
            <consortium name="RefSeq"/>
        </authorList>
    </citation>
    <scope>IDENTIFICATION</scope>
    <source>
        <tissue evidence="13 14">Entire body</tissue>
    </source>
</reference>
<dbReference type="OrthoDB" id="6147874at2759"/>
<evidence type="ECO:0000313" key="15">
    <source>
        <dbReference type="RefSeq" id="XP_018328068.1"/>
    </source>
</evidence>
<evidence type="ECO:0000313" key="14">
    <source>
        <dbReference type="RefSeq" id="XP_018328067.1"/>
    </source>
</evidence>
<evidence type="ECO:0000259" key="11">
    <source>
        <dbReference type="PROSITE" id="PS50240"/>
    </source>
</evidence>
<dbReference type="PROSITE" id="PS00134">
    <property type="entry name" value="TRYPSIN_HIS"/>
    <property type="match status" value="1"/>
</dbReference>
<dbReference type="SUPFAM" id="SSF50494">
    <property type="entry name" value="Trypsin-like serine proteases"/>
    <property type="match status" value="1"/>
</dbReference>
<dbReference type="KEGG" id="apln:108738941"/>
<dbReference type="FunFam" id="2.40.10.10:FF:000146">
    <property type="entry name" value="Serine protease 53"/>
    <property type="match status" value="1"/>
</dbReference>
<evidence type="ECO:0000256" key="8">
    <source>
        <dbReference type="ARBA" id="ARBA00023157"/>
    </source>
</evidence>
<dbReference type="PRINTS" id="PR00722">
    <property type="entry name" value="CHYMOTRYPSIN"/>
</dbReference>
<evidence type="ECO:0000256" key="2">
    <source>
        <dbReference type="ARBA" id="ARBA00022525"/>
    </source>
</evidence>
<dbReference type="RefSeq" id="XP_018328068.1">
    <property type="nucleotide sequence ID" value="XM_018472566.2"/>
</dbReference>
<feature type="compositionally biased region" description="Low complexity" evidence="9">
    <location>
        <begin position="160"/>
        <end position="182"/>
    </location>
</feature>
<dbReference type="Proteomes" id="UP000192223">
    <property type="component" value="Unplaced"/>
</dbReference>
<keyword evidence="12" id="KW-1185">Reference proteome</keyword>
<dbReference type="PANTHER" id="PTHR24260">
    <property type="match status" value="1"/>
</dbReference>
<dbReference type="CDD" id="cd00190">
    <property type="entry name" value="Tryp_SPc"/>
    <property type="match status" value="1"/>
</dbReference>
<feature type="compositionally biased region" description="Polar residues" evidence="9">
    <location>
        <begin position="251"/>
        <end position="268"/>
    </location>
</feature>
<feature type="region of interest" description="Disordered" evidence="9">
    <location>
        <begin position="157"/>
        <end position="340"/>
    </location>
</feature>
<keyword evidence="3" id="KW-0645">Protease</keyword>
<dbReference type="Gene3D" id="2.40.10.10">
    <property type="entry name" value="Trypsin-like serine proteases"/>
    <property type="match status" value="1"/>
</dbReference>
<dbReference type="Pfam" id="PF00089">
    <property type="entry name" value="Trypsin"/>
    <property type="match status" value="1"/>
</dbReference>
<feature type="compositionally biased region" description="Polar residues" evidence="9">
    <location>
        <begin position="282"/>
        <end position="302"/>
    </location>
</feature>
<dbReference type="SMART" id="SM00020">
    <property type="entry name" value="Tryp_SPc"/>
    <property type="match status" value="1"/>
</dbReference>
<evidence type="ECO:0000256" key="10">
    <source>
        <dbReference type="SAM" id="SignalP"/>
    </source>
</evidence>
<dbReference type="GeneID" id="108738941"/>
<feature type="region of interest" description="Disordered" evidence="9">
    <location>
        <begin position="416"/>
        <end position="435"/>
    </location>
</feature>
<evidence type="ECO:0000256" key="5">
    <source>
        <dbReference type="ARBA" id="ARBA00022801"/>
    </source>
</evidence>
<evidence type="ECO:0000256" key="3">
    <source>
        <dbReference type="ARBA" id="ARBA00022670"/>
    </source>
</evidence>
<feature type="compositionally biased region" description="Polar residues" evidence="9">
    <location>
        <begin position="191"/>
        <end position="202"/>
    </location>
</feature>
<evidence type="ECO:0000256" key="7">
    <source>
        <dbReference type="ARBA" id="ARBA00023145"/>
    </source>
</evidence>
<keyword evidence="5" id="KW-0378">Hydrolase</keyword>
<sequence length="688" mass="77061">MIKLACVVAVVHLQLLFFTNSAKSQEVWESPCPEFFAYEPRNDQQVDRWFGTISLRTREELHGVWLRVIFDRKAELLGNWFGDSQTKDNMEFVIKNPSYTLVPGPPVAVRFFVKYDPNQTPPRLSMIRMNGRTICGEAATAAPLDFNTLHISRPADKNENNFNFNNNNAQSETQNANNNNNNRPVQGGSRPASTNRPNPNTVRPQSNNGNRPSSGGNNGNRPATNNNANKPSNTRPSENRPSNNDRVENRPSGTSNRPIEPSIMSNFVGTLGQGNDRDSDNNYRPTSSRPILNDVPPSQTLPLYSFTDFNKSSSNSFSSNNNNNNNRNNNRPAQNVQTNYPQTATTTEKYFGEISSTTNRRPEISLNNNEEDFFPGDFNPSRRPIVTTLIENTNDNVCGIVAQQPRPLITYGKETSEDVQQNGSGKGPRKTDNSQWPWHTALYRSKGTDLQYICGGTLISRRHVLTAAHCVTKLQTNKAINPELLQVYLGKYSLRKLNPGVQSMIVERVLVHPEYNATVFHNDIAILKLTQKATVTDYVRPVCLWDEEISLNSVVERLGTVVGWGYDDTGALTENLMQAQMPVVTTETCIFSNREFFSRFTSSKTYCAGFRNVIDSAGTSACTGDSGGGMFFPKAESDSRNKVWQIRGVVSLSAALQNEKTICDTSNYIIFTDIAKYLSWIRDVLERR</sequence>
<keyword evidence="6" id="KW-0720">Serine protease</keyword>
<dbReference type="InterPro" id="IPR043504">
    <property type="entry name" value="Peptidase_S1_PA_chymotrypsin"/>
</dbReference>
<dbReference type="RefSeq" id="XP_018328067.1">
    <property type="nucleotide sequence ID" value="XM_018472565.2"/>
</dbReference>
<gene>
    <name evidence="13 14 15" type="primary">LOC108738941</name>
</gene>
<evidence type="ECO:0000256" key="1">
    <source>
        <dbReference type="ARBA" id="ARBA00004613"/>
    </source>
</evidence>
<feature type="compositionally biased region" description="Low complexity" evidence="9">
    <location>
        <begin position="203"/>
        <end position="229"/>
    </location>
</feature>
<feature type="domain" description="Peptidase S1" evidence="11">
    <location>
        <begin position="409"/>
        <end position="686"/>
    </location>
</feature>
<name>A0A1W4X5G3_AGRPL</name>
<evidence type="ECO:0000256" key="6">
    <source>
        <dbReference type="ARBA" id="ARBA00022825"/>
    </source>
</evidence>
<dbReference type="GO" id="GO:0004252">
    <property type="term" value="F:serine-type endopeptidase activity"/>
    <property type="evidence" value="ECO:0007669"/>
    <property type="project" value="InterPro"/>
</dbReference>
<feature type="signal peptide" evidence="10">
    <location>
        <begin position="1"/>
        <end position="24"/>
    </location>
</feature>
<evidence type="ECO:0000313" key="13">
    <source>
        <dbReference type="RefSeq" id="XP_018328066.1"/>
    </source>
</evidence>
<evidence type="ECO:0000313" key="12">
    <source>
        <dbReference type="Proteomes" id="UP000192223"/>
    </source>
</evidence>
<dbReference type="InterPro" id="IPR001254">
    <property type="entry name" value="Trypsin_dom"/>
</dbReference>
<dbReference type="RefSeq" id="XP_018328066.1">
    <property type="nucleotide sequence ID" value="XM_018472564.2"/>
</dbReference>
<dbReference type="Pfam" id="PF16030">
    <property type="entry name" value="GD_N"/>
    <property type="match status" value="1"/>
</dbReference>
<dbReference type="InterPro" id="IPR051333">
    <property type="entry name" value="CLIP_Serine_Protease"/>
</dbReference>
<feature type="compositionally biased region" description="Low complexity" evidence="9">
    <location>
        <begin position="309"/>
        <end position="331"/>
    </location>
</feature>
<keyword evidence="2" id="KW-0964">Secreted</keyword>
<protein>
    <submittedName>
        <fullName evidence="13 14">Serine proteinase stubble isoform X1</fullName>
    </submittedName>
</protein>
<dbReference type="InterPro" id="IPR018114">
    <property type="entry name" value="TRYPSIN_HIS"/>
</dbReference>
<organism evidence="12 14">
    <name type="scientific">Agrilus planipennis</name>
    <name type="common">Emerald ash borer</name>
    <name type="synonym">Agrilus marcopoli</name>
    <dbReference type="NCBI Taxonomy" id="224129"/>
    <lineage>
        <taxon>Eukaryota</taxon>
        <taxon>Metazoa</taxon>
        <taxon>Ecdysozoa</taxon>
        <taxon>Arthropoda</taxon>
        <taxon>Hexapoda</taxon>
        <taxon>Insecta</taxon>
        <taxon>Pterygota</taxon>
        <taxon>Neoptera</taxon>
        <taxon>Endopterygota</taxon>
        <taxon>Coleoptera</taxon>
        <taxon>Polyphaga</taxon>
        <taxon>Elateriformia</taxon>
        <taxon>Buprestoidea</taxon>
        <taxon>Buprestidae</taxon>
        <taxon>Agrilinae</taxon>
        <taxon>Agrilus</taxon>
    </lineage>
</organism>
<dbReference type="PANTHER" id="PTHR24260:SF143">
    <property type="entry name" value="SERINE PROTEASE GD-LIKE PROTEIN"/>
    <property type="match status" value="1"/>
</dbReference>
<evidence type="ECO:0000256" key="4">
    <source>
        <dbReference type="ARBA" id="ARBA00022729"/>
    </source>
</evidence>
<dbReference type="InterPro" id="IPR031986">
    <property type="entry name" value="GD_N"/>
</dbReference>
<dbReference type="STRING" id="224129.A0A1W4X5G3"/>
<feature type="chain" id="PRO_5010817863" evidence="10">
    <location>
        <begin position="25"/>
        <end position="688"/>
    </location>
</feature>
<dbReference type="InterPro" id="IPR001314">
    <property type="entry name" value="Peptidase_S1A"/>
</dbReference>
<dbReference type="AlphaFoldDB" id="A0A1W4X5G3"/>
<dbReference type="PROSITE" id="PS50240">
    <property type="entry name" value="TRYPSIN_DOM"/>
    <property type="match status" value="1"/>
</dbReference>
<evidence type="ECO:0000256" key="9">
    <source>
        <dbReference type="SAM" id="MobiDB-lite"/>
    </source>
</evidence>
<dbReference type="GO" id="GO:0005576">
    <property type="term" value="C:extracellular region"/>
    <property type="evidence" value="ECO:0007669"/>
    <property type="project" value="UniProtKB-SubCell"/>
</dbReference>
<dbReference type="GO" id="GO:0006508">
    <property type="term" value="P:proteolysis"/>
    <property type="evidence" value="ECO:0007669"/>
    <property type="project" value="UniProtKB-KW"/>
</dbReference>
<accession>A0A1W4X5G3</accession>
<feature type="compositionally biased region" description="Polar residues" evidence="9">
    <location>
        <begin position="230"/>
        <end position="242"/>
    </location>
</feature>
<comment type="subcellular location">
    <subcellularLocation>
        <location evidence="1">Secreted</location>
    </subcellularLocation>
</comment>
<keyword evidence="7" id="KW-0865">Zymogen</keyword>